<accession>A0A8S5PFD1</accession>
<protein>
    <submittedName>
        <fullName evidence="1">Uncharacterized protein</fullName>
    </submittedName>
</protein>
<organism evidence="1">
    <name type="scientific">Siphoviridae sp. ctrEg9</name>
    <dbReference type="NCBI Taxonomy" id="2825688"/>
    <lineage>
        <taxon>Viruses</taxon>
        <taxon>Duplodnaviria</taxon>
        <taxon>Heunggongvirae</taxon>
        <taxon>Uroviricota</taxon>
        <taxon>Caudoviricetes</taxon>
    </lineage>
</organism>
<reference evidence="1" key="1">
    <citation type="journal article" date="2021" name="Proc. Natl. Acad. Sci. U.S.A.">
        <title>A Catalog of Tens of Thousands of Viruses from Human Metagenomes Reveals Hidden Associations with Chronic Diseases.</title>
        <authorList>
            <person name="Tisza M.J."/>
            <person name="Buck C.B."/>
        </authorList>
    </citation>
    <scope>NUCLEOTIDE SEQUENCE</scope>
    <source>
        <strain evidence="1">CtrEg9</strain>
    </source>
</reference>
<sequence>MSIGNKPSTNRKDRTMSNINWEKAHYLYSDCDLIADLGTEDETIRAMFGAEVFDGEIEAEFVIQIGSDSYSTNNTADWPMIERFIPRSEWPEPMYVGQHGPKVRTPDAAVEKVINDLKKWIVEN</sequence>
<name>A0A8S5PFD1_9CAUD</name>
<proteinExistence type="predicted"/>
<dbReference type="EMBL" id="BK015417">
    <property type="protein sequence ID" value="DAE05782.1"/>
    <property type="molecule type" value="Genomic_DNA"/>
</dbReference>
<evidence type="ECO:0000313" key="1">
    <source>
        <dbReference type="EMBL" id="DAE05782.1"/>
    </source>
</evidence>